<name>A0A7V8FKR9_9BURK</name>
<dbReference type="PRINTS" id="PR00153">
    <property type="entry name" value="CSAPPISMRASE"/>
</dbReference>
<dbReference type="EMBL" id="WNDQ01000084">
    <property type="protein sequence ID" value="KAF1018501.1"/>
    <property type="molecule type" value="Genomic_DNA"/>
</dbReference>
<evidence type="ECO:0000256" key="1">
    <source>
        <dbReference type="ARBA" id="ARBA00007365"/>
    </source>
</evidence>
<dbReference type="InterPro" id="IPR020892">
    <property type="entry name" value="Cyclophilin-type_PPIase_CS"/>
</dbReference>
<dbReference type="InterPro" id="IPR002130">
    <property type="entry name" value="Cyclophilin-type_PPIase_dom"/>
</dbReference>
<keyword evidence="3 4" id="KW-0413">Isomerase</keyword>
<dbReference type="InterPro" id="IPR029000">
    <property type="entry name" value="Cyclophilin-like_dom_sf"/>
</dbReference>
<protein>
    <recommendedName>
        <fullName evidence="4">Peptidyl-prolyl cis-trans isomerase</fullName>
        <shortName evidence="4">PPIase</shortName>
        <ecNumber evidence="4">5.2.1.8</ecNumber>
    </recommendedName>
</protein>
<keyword evidence="4" id="KW-0732">Signal</keyword>
<comment type="caution">
    <text evidence="6">The sequence shown here is derived from an EMBL/GenBank/DDBJ whole genome shotgun (WGS) entry which is preliminary data.</text>
</comment>
<evidence type="ECO:0000313" key="6">
    <source>
        <dbReference type="EMBL" id="KAF1018501.1"/>
    </source>
</evidence>
<reference evidence="7" key="1">
    <citation type="journal article" date="2020" name="MBio">
        <title>Horizontal gene transfer to a defensive symbiont with a reduced genome amongst a multipartite beetle microbiome.</title>
        <authorList>
            <person name="Waterworth S.C."/>
            <person name="Florez L.V."/>
            <person name="Rees E.R."/>
            <person name="Hertweck C."/>
            <person name="Kaltenpoth M."/>
            <person name="Kwan J.C."/>
        </authorList>
    </citation>
    <scope>NUCLEOTIDE SEQUENCE [LARGE SCALE GENOMIC DNA]</scope>
</reference>
<gene>
    <name evidence="6" type="primary">ppiA</name>
    <name evidence="6" type="ORF">GAK30_03651</name>
</gene>
<dbReference type="Proteomes" id="UP000461670">
    <property type="component" value="Unassembled WGS sequence"/>
</dbReference>
<dbReference type="Pfam" id="PF00160">
    <property type="entry name" value="Pro_isomerase"/>
    <property type="match status" value="1"/>
</dbReference>
<comment type="function">
    <text evidence="4">PPIases accelerate the folding of proteins. It catalyzes the cis-trans isomerization of proline imidic peptide bonds in oligopeptides.</text>
</comment>
<dbReference type="PROSITE" id="PS51318">
    <property type="entry name" value="TAT"/>
    <property type="match status" value="1"/>
</dbReference>
<dbReference type="InterPro" id="IPR006311">
    <property type="entry name" value="TAT_signal"/>
</dbReference>
<evidence type="ECO:0000259" key="5">
    <source>
        <dbReference type="PROSITE" id="PS50072"/>
    </source>
</evidence>
<dbReference type="SUPFAM" id="SSF50891">
    <property type="entry name" value="Cyclophilin-like"/>
    <property type="match status" value="1"/>
</dbReference>
<dbReference type="Gene3D" id="2.40.100.10">
    <property type="entry name" value="Cyclophilin-like"/>
    <property type="match status" value="1"/>
</dbReference>
<comment type="similarity">
    <text evidence="1 4">Belongs to the cyclophilin-type PPIase family.</text>
</comment>
<dbReference type="GO" id="GO:0006457">
    <property type="term" value="P:protein folding"/>
    <property type="evidence" value="ECO:0007669"/>
    <property type="project" value="InterPro"/>
</dbReference>
<dbReference type="CDD" id="cd01920">
    <property type="entry name" value="cyclophilin_EcCYP_like"/>
    <property type="match status" value="1"/>
</dbReference>
<comment type="catalytic activity">
    <reaction evidence="4">
        <text>[protein]-peptidylproline (omega=180) = [protein]-peptidylproline (omega=0)</text>
        <dbReference type="Rhea" id="RHEA:16237"/>
        <dbReference type="Rhea" id="RHEA-COMP:10747"/>
        <dbReference type="Rhea" id="RHEA-COMP:10748"/>
        <dbReference type="ChEBI" id="CHEBI:83833"/>
        <dbReference type="ChEBI" id="CHEBI:83834"/>
        <dbReference type="EC" id="5.2.1.8"/>
    </reaction>
</comment>
<sequence length="213" mass="22740">MTPSPHTRLSTTTPHAQPRRAWLAASLNALLATAALAVALPAAAQGSAAQPLVRLKTSQGDIVLRLDPAKAPVTVDNFLQYVKAGHYDGTVFHRVIDGFMIQGGGYNADLRERPTRAPIKLEAGNGLRNTRGAIAMARTGNPNSATAQFFINVADNPNLDAPRPDGYGYAVFGQVPQGMDVVDKIRAVRTGNRGPFQNVPIEPVTITQAIIKR</sequence>
<proteinExistence type="inferred from homology"/>
<dbReference type="PROSITE" id="PS50072">
    <property type="entry name" value="CSA_PPIASE_2"/>
    <property type="match status" value="1"/>
</dbReference>
<feature type="chain" id="PRO_5031606956" description="Peptidyl-prolyl cis-trans isomerase" evidence="4">
    <location>
        <begin position="45"/>
        <end position="213"/>
    </location>
</feature>
<organism evidence="6 7">
    <name type="scientific">Paracidovorax wautersii</name>
    <dbReference type="NCBI Taxonomy" id="1177982"/>
    <lineage>
        <taxon>Bacteria</taxon>
        <taxon>Pseudomonadati</taxon>
        <taxon>Pseudomonadota</taxon>
        <taxon>Betaproteobacteria</taxon>
        <taxon>Burkholderiales</taxon>
        <taxon>Comamonadaceae</taxon>
        <taxon>Paracidovorax</taxon>
    </lineage>
</organism>
<evidence type="ECO:0000313" key="7">
    <source>
        <dbReference type="Proteomes" id="UP000461670"/>
    </source>
</evidence>
<dbReference type="InterPro" id="IPR044665">
    <property type="entry name" value="E_coli_cyclophilin_A-like"/>
</dbReference>
<dbReference type="EC" id="5.2.1.8" evidence="4"/>
<accession>A0A7V8FKR9</accession>
<dbReference type="AlphaFoldDB" id="A0A7V8FKR9"/>
<evidence type="ECO:0000256" key="3">
    <source>
        <dbReference type="ARBA" id="ARBA00023235"/>
    </source>
</evidence>
<evidence type="ECO:0000256" key="2">
    <source>
        <dbReference type="ARBA" id="ARBA00023110"/>
    </source>
</evidence>
<dbReference type="PANTHER" id="PTHR43246">
    <property type="entry name" value="PEPTIDYL-PROLYL CIS-TRANS ISOMERASE CYP38, CHLOROPLASTIC"/>
    <property type="match status" value="1"/>
</dbReference>
<evidence type="ECO:0000256" key="4">
    <source>
        <dbReference type="RuleBase" id="RU363019"/>
    </source>
</evidence>
<keyword evidence="2 4" id="KW-0697">Rotamase</keyword>
<dbReference type="GO" id="GO:0003755">
    <property type="term" value="F:peptidyl-prolyl cis-trans isomerase activity"/>
    <property type="evidence" value="ECO:0007669"/>
    <property type="project" value="UniProtKB-UniRule"/>
</dbReference>
<feature type="signal peptide" evidence="4">
    <location>
        <begin position="1"/>
        <end position="44"/>
    </location>
</feature>
<feature type="domain" description="PPIase cyclophilin-type" evidence="5">
    <location>
        <begin position="60"/>
        <end position="211"/>
    </location>
</feature>
<dbReference type="PROSITE" id="PS00170">
    <property type="entry name" value="CSA_PPIASE_1"/>
    <property type="match status" value="1"/>
</dbReference>